<keyword evidence="4" id="KW-1185">Reference proteome</keyword>
<proteinExistence type="predicted"/>
<reference evidence="3 4" key="1">
    <citation type="submission" date="2014-06" db="EMBL/GenBank/DDBJ databases">
        <title>Evolutionary Origins and Diversification of the Mycorrhizal Mutualists.</title>
        <authorList>
            <consortium name="DOE Joint Genome Institute"/>
            <consortium name="Mycorrhizal Genomics Consortium"/>
            <person name="Kohler A."/>
            <person name="Kuo A."/>
            <person name="Nagy L.G."/>
            <person name="Floudas D."/>
            <person name="Copeland A."/>
            <person name="Barry K.W."/>
            <person name="Cichocki N."/>
            <person name="Veneault-Fourrey C."/>
            <person name="LaButti K."/>
            <person name="Lindquist E.A."/>
            <person name="Lipzen A."/>
            <person name="Lundell T."/>
            <person name="Morin E."/>
            <person name="Murat C."/>
            <person name="Riley R."/>
            <person name="Ohm R."/>
            <person name="Sun H."/>
            <person name="Tunlid A."/>
            <person name="Henrissat B."/>
            <person name="Grigoriev I.V."/>
            <person name="Hibbett D.S."/>
            <person name="Martin F."/>
        </authorList>
    </citation>
    <scope>NUCLEOTIDE SEQUENCE [LARGE SCALE GENOMIC DNA]</scope>
    <source>
        <strain evidence="3 4">SS14</strain>
    </source>
</reference>
<organism evidence="3 4">
    <name type="scientific">Sphaerobolus stellatus (strain SS14)</name>
    <dbReference type="NCBI Taxonomy" id="990650"/>
    <lineage>
        <taxon>Eukaryota</taxon>
        <taxon>Fungi</taxon>
        <taxon>Dikarya</taxon>
        <taxon>Basidiomycota</taxon>
        <taxon>Agaricomycotina</taxon>
        <taxon>Agaricomycetes</taxon>
        <taxon>Phallomycetidae</taxon>
        <taxon>Geastrales</taxon>
        <taxon>Sphaerobolaceae</taxon>
        <taxon>Sphaerobolus</taxon>
    </lineage>
</organism>
<evidence type="ECO:0000256" key="1">
    <source>
        <dbReference type="SAM" id="Coils"/>
    </source>
</evidence>
<dbReference type="Proteomes" id="UP000054279">
    <property type="component" value="Unassembled WGS sequence"/>
</dbReference>
<dbReference type="HOGENOM" id="CLU_1190538_0_0_1"/>
<gene>
    <name evidence="3" type="ORF">M422DRAFT_273922</name>
</gene>
<dbReference type="AlphaFoldDB" id="A0A0C9UIC4"/>
<feature type="coiled-coil region" evidence="1">
    <location>
        <begin position="53"/>
        <end position="81"/>
    </location>
</feature>
<sequence>MVIDSINGTEYFYDLNACEDRNTWSEVFIESDSTEYTEDASKVEDSEELFQGNTDIEDEIKMAAEENIEQSKEDEEKFNDEYDHLVDSYVKDEGSDKRRETSNGRRVVPSIRVTGNTGLRNPTRFKEEHIYNWIELPFTMDGVFQPSLTIGIVIPAMCFNKYGECGMEGRLQISARNLSVRNYPSRQAPSGSDSARDSPSTHSSTPVAGEWEVWLETMVVWWRIYAHIVIAHE</sequence>
<evidence type="ECO:0000256" key="2">
    <source>
        <dbReference type="SAM" id="MobiDB-lite"/>
    </source>
</evidence>
<feature type="region of interest" description="Disordered" evidence="2">
    <location>
        <begin position="182"/>
        <end position="206"/>
    </location>
</feature>
<evidence type="ECO:0000313" key="3">
    <source>
        <dbReference type="EMBL" id="KIJ25146.1"/>
    </source>
</evidence>
<dbReference type="EMBL" id="KN837431">
    <property type="protein sequence ID" value="KIJ25146.1"/>
    <property type="molecule type" value="Genomic_DNA"/>
</dbReference>
<keyword evidence="1" id="KW-0175">Coiled coil</keyword>
<evidence type="ECO:0000313" key="4">
    <source>
        <dbReference type="Proteomes" id="UP000054279"/>
    </source>
</evidence>
<protein>
    <submittedName>
        <fullName evidence="3">Uncharacterized protein</fullName>
    </submittedName>
</protein>
<name>A0A0C9UIC4_SPHS4</name>
<accession>A0A0C9UIC4</accession>